<evidence type="ECO:0000313" key="3">
    <source>
        <dbReference type="EMBL" id="PMP71462.1"/>
    </source>
</evidence>
<dbReference type="InterPro" id="IPR002052">
    <property type="entry name" value="DNA_methylase_N6_adenine_CS"/>
</dbReference>
<dbReference type="Proteomes" id="UP000242288">
    <property type="component" value="Unassembled WGS sequence"/>
</dbReference>
<dbReference type="EMBL" id="PNIO01000029">
    <property type="protein sequence ID" value="PMP71462.1"/>
    <property type="molecule type" value="Genomic_DNA"/>
</dbReference>
<dbReference type="PANTHER" id="PTHR43542:SF1">
    <property type="entry name" value="METHYLTRANSFERASE"/>
    <property type="match status" value="1"/>
</dbReference>
<keyword evidence="2 3" id="KW-0808">Transferase</keyword>
<dbReference type="GO" id="GO:0031167">
    <property type="term" value="P:rRNA methylation"/>
    <property type="evidence" value="ECO:0007669"/>
    <property type="project" value="InterPro"/>
</dbReference>
<keyword evidence="1 3" id="KW-0489">Methyltransferase</keyword>
<dbReference type="PIRSF" id="PIRSF004553">
    <property type="entry name" value="CHP00095"/>
    <property type="match status" value="1"/>
</dbReference>
<dbReference type="AlphaFoldDB" id="A0A2J6WM36"/>
<dbReference type="GO" id="GO:0008168">
    <property type="term" value="F:methyltransferase activity"/>
    <property type="evidence" value="ECO:0007669"/>
    <property type="project" value="UniProtKB-KW"/>
</dbReference>
<evidence type="ECO:0000256" key="2">
    <source>
        <dbReference type="ARBA" id="ARBA00022679"/>
    </source>
</evidence>
<dbReference type="PANTHER" id="PTHR43542">
    <property type="entry name" value="METHYLTRANSFERASE"/>
    <property type="match status" value="1"/>
</dbReference>
<organism evidence="3 4">
    <name type="scientific">Thermodesulfovibrio aggregans</name>
    <dbReference type="NCBI Taxonomy" id="86166"/>
    <lineage>
        <taxon>Bacteria</taxon>
        <taxon>Pseudomonadati</taxon>
        <taxon>Nitrospirota</taxon>
        <taxon>Thermodesulfovibrionia</taxon>
        <taxon>Thermodesulfovibrionales</taxon>
        <taxon>Thermodesulfovibrionaceae</taxon>
        <taxon>Thermodesulfovibrio</taxon>
    </lineage>
</organism>
<evidence type="ECO:0000256" key="1">
    <source>
        <dbReference type="ARBA" id="ARBA00022603"/>
    </source>
</evidence>
<protein>
    <submittedName>
        <fullName evidence="3">16S rRNA (Guanine(966)-N(2))-methyltransferase RsmD</fullName>
    </submittedName>
</protein>
<comment type="caution">
    <text evidence="3">The sequence shown here is derived from an EMBL/GenBank/DDBJ whole genome shotgun (WGS) entry which is preliminary data.</text>
</comment>
<dbReference type="PROSITE" id="PS00092">
    <property type="entry name" value="N6_MTASE"/>
    <property type="match status" value="1"/>
</dbReference>
<gene>
    <name evidence="3" type="primary">rsmD</name>
    <name evidence="3" type="ORF">C0186_03660</name>
</gene>
<reference evidence="3 4" key="1">
    <citation type="submission" date="2018-01" db="EMBL/GenBank/DDBJ databases">
        <title>Metagenomic assembled genomes from two thermal pools in the Uzon Caldera, Kamchatka, Russia.</title>
        <authorList>
            <person name="Wilkins L."/>
            <person name="Ettinger C."/>
        </authorList>
    </citation>
    <scope>NUCLEOTIDE SEQUENCE [LARGE SCALE GENOMIC DNA]</scope>
    <source>
        <strain evidence="3">ZAV-04</strain>
    </source>
</reference>
<dbReference type="NCBIfam" id="TIGR00095">
    <property type="entry name" value="16S rRNA (guanine(966)-N(2))-methyltransferase RsmD"/>
    <property type="match status" value="1"/>
</dbReference>
<sequence>MNKFRTQNTVRPTPSVVRKAIFDILQDVEDKTFIDLYAGKGFVGIEALKRGAREVIFVEKDPVLCIFIKNTLQKKKLSQRAKVYNSDAVEFLIHSSQKYDIIFADPPYESGELERLFKILEKKNIVKENGVLILQHYKNESLREKLKTLKIHKCYRYGDTLLTVYRRQE</sequence>
<accession>A0A2J6WM36</accession>
<proteinExistence type="predicted"/>
<dbReference type="InterPro" id="IPR029063">
    <property type="entry name" value="SAM-dependent_MTases_sf"/>
</dbReference>
<name>A0A2J6WM36_9BACT</name>
<dbReference type="GO" id="GO:0003676">
    <property type="term" value="F:nucleic acid binding"/>
    <property type="evidence" value="ECO:0007669"/>
    <property type="project" value="InterPro"/>
</dbReference>
<dbReference type="Pfam" id="PF03602">
    <property type="entry name" value="Cons_hypoth95"/>
    <property type="match status" value="1"/>
</dbReference>
<evidence type="ECO:0000313" key="4">
    <source>
        <dbReference type="Proteomes" id="UP000242288"/>
    </source>
</evidence>
<dbReference type="InterPro" id="IPR004398">
    <property type="entry name" value="RNA_MeTrfase_RsmD"/>
</dbReference>
<dbReference type="CDD" id="cd02440">
    <property type="entry name" value="AdoMet_MTases"/>
    <property type="match status" value="1"/>
</dbReference>
<dbReference type="SUPFAM" id="SSF53335">
    <property type="entry name" value="S-adenosyl-L-methionine-dependent methyltransferases"/>
    <property type="match status" value="1"/>
</dbReference>
<dbReference type="Gene3D" id="3.40.50.150">
    <property type="entry name" value="Vaccinia Virus protein VP39"/>
    <property type="match status" value="1"/>
</dbReference>